<organism evidence="1 2">
    <name type="scientific">Paramuricea clavata</name>
    <name type="common">Red gorgonian</name>
    <name type="synonym">Violescent sea-whip</name>
    <dbReference type="NCBI Taxonomy" id="317549"/>
    <lineage>
        <taxon>Eukaryota</taxon>
        <taxon>Metazoa</taxon>
        <taxon>Cnidaria</taxon>
        <taxon>Anthozoa</taxon>
        <taxon>Octocorallia</taxon>
        <taxon>Malacalcyonacea</taxon>
        <taxon>Plexauridae</taxon>
        <taxon>Paramuricea</taxon>
    </lineage>
</organism>
<name>A0A6S7HND8_PARCT</name>
<evidence type="ECO:0000313" key="1">
    <source>
        <dbReference type="EMBL" id="CAB4005133.1"/>
    </source>
</evidence>
<protein>
    <submittedName>
        <fullName evidence="1">Uncharacterized protein</fullName>
    </submittedName>
</protein>
<accession>A0A6S7HND8</accession>
<keyword evidence="2" id="KW-1185">Reference proteome</keyword>
<reference evidence="1" key="1">
    <citation type="submission" date="2020-04" db="EMBL/GenBank/DDBJ databases">
        <authorList>
            <person name="Alioto T."/>
            <person name="Alioto T."/>
            <person name="Gomez Garrido J."/>
        </authorList>
    </citation>
    <scope>NUCLEOTIDE SEQUENCE</scope>
    <source>
        <strain evidence="1">A484AB</strain>
    </source>
</reference>
<dbReference type="Proteomes" id="UP001152795">
    <property type="component" value="Unassembled WGS sequence"/>
</dbReference>
<dbReference type="AlphaFoldDB" id="A0A6S7HND8"/>
<dbReference type="EMBL" id="CACRXK020005103">
    <property type="protein sequence ID" value="CAB4005133.1"/>
    <property type="molecule type" value="Genomic_DNA"/>
</dbReference>
<comment type="caution">
    <text evidence="1">The sequence shown here is derived from an EMBL/GenBank/DDBJ whole genome shotgun (WGS) entry which is preliminary data.</text>
</comment>
<evidence type="ECO:0000313" key="2">
    <source>
        <dbReference type="Proteomes" id="UP001152795"/>
    </source>
</evidence>
<gene>
    <name evidence="1" type="ORF">PACLA_8A071878</name>
</gene>
<sequence length="161" mass="17851">MRNSIIKTKLLSLERGGAQNVLANKGRGLINASNEISNNSKNKDPSQDNNVFNIIDDSFGFTNELPTIMNKNQLSSTIIEIPPSNDEDQHDNLTNATVIVDQLTSTLLAYTKDAPPSKQQGIINAHRNRIPISRLQTQPSNEQIPKSTIPCPFLSRRGWCI</sequence>
<proteinExistence type="predicted"/>